<keyword evidence="11" id="KW-1185">Reference proteome</keyword>
<evidence type="ECO:0000256" key="5">
    <source>
        <dbReference type="ARBA" id="ARBA00022989"/>
    </source>
</evidence>
<organism>
    <name type="scientific">Ixodes scapularis</name>
    <name type="common">Black-legged tick</name>
    <name type="synonym">Deer tick</name>
    <dbReference type="NCBI Taxonomy" id="6945"/>
    <lineage>
        <taxon>Eukaryota</taxon>
        <taxon>Metazoa</taxon>
        <taxon>Ecdysozoa</taxon>
        <taxon>Arthropoda</taxon>
        <taxon>Chelicerata</taxon>
        <taxon>Arachnida</taxon>
        <taxon>Acari</taxon>
        <taxon>Parasitiformes</taxon>
        <taxon>Ixodida</taxon>
        <taxon>Ixodoidea</taxon>
        <taxon>Ixodidae</taxon>
        <taxon>Ixodinae</taxon>
        <taxon>Ixodes</taxon>
    </lineage>
</organism>
<dbReference type="InterPro" id="IPR009318">
    <property type="entry name" value="Gustatory_rcpt"/>
</dbReference>
<dbReference type="Proteomes" id="UP000001555">
    <property type="component" value="Unassembled WGS sequence"/>
</dbReference>
<evidence type="ECO:0000256" key="3">
    <source>
        <dbReference type="ARBA" id="ARBA00022475"/>
    </source>
</evidence>
<evidence type="ECO:0000313" key="10">
    <source>
        <dbReference type="EnsemblMetazoa" id="ISCW011649-PA"/>
    </source>
</evidence>
<dbReference type="GO" id="GO:0007606">
    <property type="term" value="P:sensory perception of chemical stimulus"/>
    <property type="evidence" value="ECO:0000318"/>
    <property type="project" value="GO_Central"/>
</dbReference>
<dbReference type="InParanoid" id="B7Q7V0"/>
<dbReference type="GO" id="GO:0008527">
    <property type="term" value="F:taste receptor activity"/>
    <property type="evidence" value="ECO:0007669"/>
    <property type="project" value="InterPro"/>
</dbReference>
<evidence type="ECO:0000313" key="9">
    <source>
        <dbReference type="EMBL" id="EEC14922.1"/>
    </source>
</evidence>
<dbReference type="GO" id="GO:0005886">
    <property type="term" value="C:plasma membrane"/>
    <property type="evidence" value="ECO:0007669"/>
    <property type="project" value="UniProtKB-SubCell"/>
</dbReference>
<reference evidence="9 11" key="1">
    <citation type="submission" date="2008-03" db="EMBL/GenBank/DDBJ databases">
        <title>Annotation of Ixodes scapularis.</title>
        <authorList>
            <consortium name="Ixodes scapularis Genome Project Consortium"/>
            <person name="Caler E."/>
            <person name="Hannick L.I."/>
            <person name="Bidwell S."/>
            <person name="Joardar V."/>
            <person name="Thiagarajan M."/>
            <person name="Amedeo P."/>
            <person name="Galinsky K.J."/>
            <person name="Schobel S."/>
            <person name="Inman J."/>
            <person name="Hostetler J."/>
            <person name="Miller J."/>
            <person name="Hammond M."/>
            <person name="Megy K."/>
            <person name="Lawson D."/>
            <person name="Kodira C."/>
            <person name="Sutton G."/>
            <person name="Meyer J."/>
            <person name="Hill C.A."/>
            <person name="Birren B."/>
            <person name="Nene V."/>
            <person name="Collins F."/>
            <person name="Alarcon-Chaidez F."/>
            <person name="Wikel S."/>
            <person name="Strausberg R."/>
        </authorList>
    </citation>
    <scope>NUCLEOTIDE SEQUENCE [LARGE SCALE GENOMIC DNA]</scope>
    <source>
        <strain evidence="11">Wikel</strain>
        <strain evidence="9">Wikel colony</strain>
    </source>
</reference>
<dbReference type="GO" id="GO:0050916">
    <property type="term" value="P:sensory perception of sweet taste"/>
    <property type="evidence" value="ECO:0007669"/>
    <property type="project" value="UniProtKB-ARBA"/>
</dbReference>
<feature type="transmembrane region" description="Helical" evidence="8">
    <location>
        <begin position="289"/>
        <end position="313"/>
    </location>
</feature>
<dbReference type="VEuPathDB" id="VectorBase:ISCW011649"/>
<name>B7Q7V0_IXOSC</name>
<keyword evidence="6 8" id="KW-0472">Membrane</keyword>
<gene>
    <name evidence="9" type="ORF">IscW_ISCW011649</name>
</gene>
<evidence type="ECO:0008006" key="12">
    <source>
        <dbReference type="Google" id="ProtNLM"/>
    </source>
</evidence>
<evidence type="ECO:0000256" key="6">
    <source>
        <dbReference type="ARBA" id="ARBA00023136"/>
    </source>
</evidence>
<dbReference type="PaxDb" id="6945-B7Q7V0"/>
<dbReference type="PANTHER" id="PTHR21421:SF29">
    <property type="entry name" value="GUSTATORY RECEPTOR 5A FOR TREHALOSE-RELATED"/>
    <property type="match status" value="1"/>
</dbReference>
<keyword evidence="5 8" id="KW-1133">Transmembrane helix</keyword>
<evidence type="ECO:0000256" key="4">
    <source>
        <dbReference type="ARBA" id="ARBA00022692"/>
    </source>
</evidence>
<evidence type="ECO:0000256" key="1">
    <source>
        <dbReference type="ARBA" id="ARBA00004651"/>
    </source>
</evidence>
<feature type="transmembrane region" description="Helical" evidence="8">
    <location>
        <begin position="134"/>
        <end position="156"/>
    </location>
</feature>
<dbReference type="EMBL" id="ABJB010584612">
    <property type="status" value="NOT_ANNOTATED_CDS"/>
    <property type="molecule type" value="Genomic_DNA"/>
</dbReference>
<keyword evidence="3" id="KW-1003">Cell membrane</keyword>
<dbReference type="HOGENOM" id="CLU_779101_0_0_1"/>
<dbReference type="EMBL" id="ABJB010803703">
    <property type="status" value="NOT_ANNOTATED_CDS"/>
    <property type="molecule type" value="Genomic_DNA"/>
</dbReference>
<proteinExistence type="inferred from homology"/>
<evidence type="ECO:0000313" key="11">
    <source>
        <dbReference type="Proteomes" id="UP000001555"/>
    </source>
</evidence>
<feature type="transmembrane region" description="Helical" evidence="8">
    <location>
        <begin position="258"/>
        <end position="277"/>
    </location>
</feature>
<dbReference type="Pfam" id="PF06151">
    <property type="entry name" value="Trehalose_recp"/>
    <property type="match status" value="1"/>
</dbReference>
<keyword evidence="4 8" id="KW-0812">Transmembrane</keyword>
<dbReference type="EnsemblMetazoa" id="ISCW011649-RA">
    <property type="protein sequence ID" value="ISCW011649-PA"/>
    <property type="gene ID" value="ISCW011649"/>
</dbReference>
<protein>
    <recommendedName>
        <fullName evidence="12">Gustatory receptor</fullName>
    </recommendedName>
</protein>
<dbReference type="PANTHER" id="PTHR21421">
    <property type="entry name" value="GUSTATORY RECEPTOR"/>
    <property type="match status" value="1"/>
</dbReference>
<evidence type="ECO:0000256" key="2">
    <source>
        <dbReference type="ARBA" id="ARBA00005327"/>
    </source>
</evidence>
<accession>B7Q7V0</accession>
<reference evidence="10" key="2">
    <citation type="submission" date="2020-05" db="UniProtKB">
        <authorList>
            <consortium name="EnsemblMetazoa"/>
        </authorList>
    </citation>
    <scope>IDENTIFICATION</scope>
    <source>
        <strain evidence="10">wikel</strain>
    </source>
</reference>
<comment type="similarity">
    <text evidence="2">Belongs to the insect chemoreceptor superfamily. Gustatory receptor (GR) family. Gr5a subfamily.</text>
</comment>
<dbReference type="AlphaFoldDB" id="B7Q7V0"/>
<dbReference type="VEuPathDB" id="VectorBase:ISCI011649"/>
<evidence type="ECO:0000256" key="8">
    <source>
        <dbReference type="SAM" id="Phobius"/>
    </source>
</evidence>
<feature type="transmembrane region" description="Helical" evidence="8">
    <location>
        <begin position="199"/>
        <end position="217"/>
    </location>
</feature>
<dbReference type="EMBL" id="DS878513">
    <property type="protein sequence ID" value="EEC14922.1"/>
    <property type="molecule type" value="Genomic_DNA"/>
</dbReference>
<sequence>MSSRIFTVEPRSCDDDPDTTDPFRIILTSLNLLGVFSLGPSSGGTIFRRCVIAYRSVATFYIHYVAFAHLYSLCSGVRGWTDIITSFIACSSVFTLDSLSLRRERMECLLLSMRTCLAEGSVKARWAVLRKSRVCTVCIWTYLAAFIVNSICSVTLSNPQSSWDSYLLGANASRVSERKAKAVALVATTLRLYLVDGPWFFVMALFVLSCWVLRASFRDLEEKVTEDMSAEDVSRLKERYCQLTAVVNELDDNLSPSLFVWYVAVLVALCSRFSAIVTRTSHEVQIFWWLTHLLGLLWTLAILFGVSVAAAAINEEPARILAAVEASVFKTFAASCVARRGVLSSNRSGHREVCWR</sequence>
<evidence type="ECO:0000256" key="7">
    <source>
        <dbReference type="ARBA" id="ARBA00023170"/>
    </source>
</evidence>
<keyword evidence="7" id="KW-0675">Receptor</keyword>
<feature type="transmembrane region" description="Helical" evidence="8">
    <location>
        <begin position="22"/>
        <end position="40"/>
    </location>
</feature>
<comment type="subcellular location">
    <subcellularLocation>
        <location evidence="1">Cell membrane</location>
        <topology evidence="1">Multi-pass membrane protein</topology>
    </subcellularLocation>
</comment>